<reference evidence="1 2" key="1">
    <citation type="submission" date="2023-10" db="EMBL/GenBank/DDBJ databases">
        <title>Virgibacillus soli CC-YMP-6 genome.</title>
        <authorList>
            <person name="Miliotis G."/>
            <person name="Sengupta P."/>
            <person name="Hameed A."/>
            <person name="Chuvochina M."/>
            <person name="Mcdonagh F."/>
            <person name="Simpson A.C."/>
            <person name="Singh N.K."/>
            <person name="Rekha P.D."/>
            <person name="Raman K."/>
            <person name="Hugenholtz P."/>
            <person name="Venkateswaran K."/>
        </authorList>
    </citation>
    <scope>NUCLEOTIDE SEQUENCE [LARGE SCALE GENOMIC DNA]</scope>
    <source>
        <strain evidence="1 2">CC-YMP-6</strain>
    </source>
</reference>
<dbReference type="Gene3D" id="3.40.50.1360">
    <property type="match status" value="1"/>
</dbReference>
<dbReference type="SUPFAM" id="SSF100950">
    <property type="entry name" value="NagB/RpiA/CoA transferase-like"/>
    <property type="match status" value="1"/>
</dbReference>
<organism evidence="1 2">
    <name type="scientific">Paracerasibacillus soli</name>
    <dbReference type="NCBI Taxonomy" id="480284"/>
    <lineage>
        <taxon>Bacteria</taxon>
        <taxon>Bacillati</taxon>
        <taxon>Bacillota</taxon>
        <taxon>Bacilli</taxon>
        <taxon>Bacillales</taxon>
        <taxon>Bacillaceae</taxon>
        <taxon>Paracerasibacillus</taxon>
    </lineage>
</organism>
<proteinExistence type="predicted"/>
<gene>
    <name evidence="1" type="ORF">RWD45_10255</name>
</gene>
<accession>A0ABU5CR56</accession>
<protein>
    <submittedName>
        <fullName evidence="1">Uncharacterized protein</fullName>
    </submittedName>
</protein>
<evidence type="ECO:0000313" key="2">
    <source>
        <dbReference type="Proteomes" id="UP001275315"/>
    </source>
</evidence>
<keyword evidence="2" id="KW-1185">Reference proteome</keyword>
<sequence>MITEPAISEVLDQIKSADVVLHGVGDALTMAHRRRTPEGFCYKANRRWGSRRSIWLLF</sequence>
<comment type="caution">
    <text evidence="1">The sequence shown here is derived from an EMBL/GenBank/DDBJ whole genome shotgun (WGS) entry which is preliminary data.</text>
</comment>
<dbReference type="EMBL" id="JAWDIQ010000001">
    <property type="protein sequence ID" value="MDY0408861.1"/>
    <property type="molecule type" value="Genomic_DNA"/>
</dbReference>
<dbReference type="Proteomes" id="UP001275315">
    <property type="component" value="Unassembled WGS sequence"/>
</dbReference>
<evidence type="ECO:0000313" key="1">
    <source>
        <dbReference type="EMBL" id="MDY0408861.1"/>
    </source>
</evidence>
<dbReference type="InterPro" id="IPR037171">
    <property type="entry name" value="NagB/RpiA_transferase-like"/>
</dbReference>
<name>A0ABU5CR56_9BACI</name>